<dbReference type="Pfam" id="PF00923">
    <property type="entry name" value="TAL_FSA"/>
    <property type="match status" value="1"/>
</dbReference>
<keyword evidence="4" id="KW-0456">Lyase</keyword>
<evidence type="ECO:0000256" key="2">
    <source>
        <dbReference type="ARBA" id="ARBA00022490"/>
    </source>
</evidence>
<accession>A0A955I779</accession>
<keyword evidence="2" id="KW-0963">Cytoplasm</keyword>
<gene>
    <name evidence="4" type="ORF">KC640_01950</name>
</gene>
<comment type="subcellular location">
    <subcellularLocation>
        <location evidence="1">Cytoplasm</location>
    </subcellularLocation>
</comment>
<dbReference type="AlphaFoldDB" id="A0A955I779"/>
<dbReference type="CDD" id="cd00956">
    <property type="entry name" value="Transaldolase_FSA"/>
    <property type="match status" value="1"/>
</dbReference>
<dbReference type="SUPFAM" id="SSF51569">
    <property type="entry name" value="Aldolase"/>
    <property type="match status" value="1"/>
</dbReference>
<dbReference type="GO" id="GO:0016832">
    <property type="term" value="F:aldehyde-lyase activity"/>
    <property type="evidence" value="ECO:0007669"/>
    <property type="project" value="InterPro"/>
</dbReference>
<dbReference type="Proteomes" id="UP000760819">
    <property type="component" value="Unassembled WGS sequence"/>
</dbReference>
<dbReference type="InterPro" id="IPR001585">
    <property type="entry name" value="TAL/FSA"/>
</dbReference>
<comment type="caution">
    <text evidence="4">The sequence shown here is derived from an EMBL/GenBank/DDBJ whole genome shotgun (WGS) entry which is preliminary data.</text>
</comment>
<evidence type="ECO:0000256" key="3">
    <source>
        <dbReference type="ARBA" id="ARBA00023270"/>
    </source>
</evidence>
<reference evidence="4" key="2">
    <citation type="journal article" date="2021" name="Microbiome">
        <title>Successional dynamics and alternative stable states in a saline activated sludge microbial community over 9 years.</title>
        <authorList>
            <person name="Wang Y."/>
            <person name="Ye J."/>
            <person name="Ju F."/>
            <person name="Liu L."/>
            <person name="Boyd J.A."/>
            <person name="Deng Y."/>
            <person name="Parks D.H."/>
            <person name="Jiang X."/>
            <person name="Yin X."/>
            <person name="Woodcroft B.J."/>
            <person name="Tyson G.W."/>
            <person name="Hugenholtz P."/>
            <person name="Polz M.F."/>
            <person name="Zhang T."/>
        </authorList>
    </citation>
    <scope>NUCLEOTIDE SEQUENCE</scope>
    <source>
        <strain evidence="4">HKST-UBA12</strain>
    </source>
</reference>
<evidence type="ECO:0000313" key="4">
    <source>
        <dbReference type="EMBL" id="MCA9379167.1"/>
    </source>
</evidence>
<organism evidence="4 5">
    <name type="scientific">Candidatus Dojkabacteria bacterium</name>
    <dbReference type="NCBI Taxonomy" id="2099670"/>
    <lineage>
        <taxon>Bacteria</taxon>
        <taxon>Candidatus Dojkabacteria</taxon>
    </lineage>
</organism>
<reference evidence="4" key="1">
    <citation type="submission" date="2020-04" db="EMBL/GenBank/DDBJ databases">
        <authorList>
            <person name="Zhang T."/>
        </authorList>
    </citation>
    <scope>NUCLEOTIDE SEQUENCE</scope>
    <source>
        <strain evidence="4">HKST-UBA12</strain>
    </source>
</reference>
<dbReference type="EMBL" id="JAGQLI010000101">
    <property type="protein sequence ID" value="MCA9379167.1"/>
    <property type="molecule type" value="Genomic_DNA"/>
</dbReference>
<dbReference type="Gene3D" id="3.20.20.70">
    <property type="entry name" value="Aldolase class I"/>
    <property type="match status" value="1"/>
</dbReference>
<name>A0A955I779_9BACT</name>
<dbReference type="InterPro" id="IPR013785">
    <property type="entry name" value="Aldolase_TIM"/>
</dbReference>
<dbReference type="InterPro" id="IPR018225">
    <property type="entry name" value="Transaldolase_AS"/>
</dbReference>
<keyword evidence="3" id="KW-0704">Schiff base</keyword>
<dbReference type="FunFam" id="3.20.20.70:FF:000018">
    <property type="entry name" value="Probable transaldolase"/>
    <property type="match status" value="1"/>
</dbReference>
<evidence type="ECO:0000313" key="5">
    <source>
        <dbReference type="Proteomes" id="UP000760819"/>
    </source>
</evidence>
<dbReference type="InterPro" id="IPR033919">
    <property type="entry name" value="TSA/FSA_arc/bac"/>
</dbReference>
<dbReference type="PANTHER" id="PTHR10683:SF40">
    <property type="entry name" value="FRUCTOSE-6-PHOSPHATE ALDOLASE 1-RELATED"/>
    <property type="match status" value="1"/>
</dbReference>
<dbReference type="GO" id="GO:0005975">
    <property type="term" value="P:carbohydrate metabolic process"/>
    <property type="evidence" value="ECO:0007669"/>
    <property type="project" value="InterPro"/>
</dbReference>
<dbReference type="EC" id="4.1.2.-" evidence="4"/>
<protein>
    <submittedName>
        <fullName evidence="4">Fructose-6-phosphate aldolase</fullName>
        <ecNumber evidence="4">4.1.2.-</ecNumber>
    </submittedName>
</protein>
<evidence type="ECO:0000256" key="1">
    <source>
        <dbReference type="ARBA" id="ARBA00004496"/>
    </source>
</evidence>
<sequence length="220" mass="23701">MKLFIDSADSQEIKTAWDWGIIDGVTTNPSLAAKAGRPYSEVALQILDILGQDTYLSLEVIATDVDGIMQQAKQLSSMDSRVVVKIPCTQAGVQATHRLSGEGTLVNMTLVFSPAQALLAAKAGAFFVSPFVGRLDDAQEGSGNNTVAEIINIFDNYDFASQVLYSSVRDVRHVEDAAILGADIATVPFKVLQKLVEHPLTDKGLDKFLADWDKAGLTLT</sequence>
<dbReference type="PANTHER" id="PTHR10683">
    <property type="entry name" value="TRANSALDOLASE"/>
    <property type="match status" value="1"/>
</dbReference>
<proteinExistence type="predicted"/>
<dbReference type="GO" id="GO:0005737">
    <property type="term" value="C:cytoplasm"/>
    <property type="evidence" value="ECO:0007669"/>
    <property type="project" value="UniProtKB-SubCell"/>
</dbReference>
<dbReference type="PROSITE" id="PS00958">
    <property type="entry name" value="TRANSALDOLASE_2"/>
    <property type="match status" value="1"/>
</dbReference>